<dbReference type="Proteomes" id="UP001595776">
    <property type="component" value="Unassembled WGS sequence"/>
</dbReference>
<evidence type="ECO:0000313" key="8">
    <source>
        <dbReference type="Proteomes" id="UP001595776"/>
    </source>
</evidence>
<gene>
    <name evidence="7" type="ORF">ACFO5Q_02410</name>
</gene>
<comment type="similarity">
    <text evidence="2">Belongs to the Tim44 family.</text>
</comment>
<dbReference type="InterPro" id="IPR039544">
    <property type="entry name" value="Tim44-like"/>
</dbReference>
<dbReference type="PIRSF" id="PIRSF031890">
    <property type="entry name" value="UCP031890_transporter_Tim44"/>
    <property type="match status" value="1"/>
</dbReference>
<evidence type="ECO:0000256" key="3">
    <source>
        <dbReference type="ARBA" id="ARBA00022946"/>
    </source>
</evidence>
<dbReference type="PANTHER" id="PTHR10721">
    <property type="entry name" value="MITOCHONDRIAL IMPORT INNER MEMBRANE TRANSLOCASE SUBUNIT TIM44"/>
    <property type="match status" value="1"/>
</dbReference>
<evidence type="ECO:0000256" key="4">
    <source>
        <dbReference type="ARBA" id="ARBA00023136"/>
    </source>
</evidence>
<dbReference type="Gene3D" id="3.10.450.240">
    <property type="match status" value="1"/>
</dbReference>
<dbReference type="InterPro" id="IPR032710">
    <property type="entry name" value="NTF2-like_dom_sf"/>
</dbReference>
<evidence type="ECO:0000256" key="1">
    <source>
        <dbReference type="ARBA" id="ARBA00004370"/>
    </source>
</evidence>
<name>A0ABV8U7D2_9PROT</name>
<sequence length="221" mass="24471">MELVILAAVAAFILLRLRSELGNKTGNEPLPPAAGNMHGRHDHSDAMGDDSAGDRPDVIMGDQTVIDLEQNPALRKAYQDIRHADRSFDLNTFMTGAKAAYEMILEAFWKGDKETLREFLDDSVYEQFAGAVDKREADGLVVHNKILDVTEMDIIGAQLIDRTAELTVHFRAELIAVTKDKDGNVVEGNVSDAVEVNDKWTFARDTKSRTPMWTLVATRAG</sequence>
<reference evidence="8" key="1">
    <citation type="journal article" date="2019" name="Int. J. Syst. Evol. Microbiol.">
        <title>The Global Catalogue of Microorganisms (GCM) 10K type strain sequencing project: providing services to taxonomists for standard genome sequencing and annotation.</title>
        <authorList>
            <consortium name="The Broad Institute Genomics Platform"/>
            <consortium name="The Broad Institute Genome Sequencing Center for Infectious Disease"/>
            <person name="Wu L."/>
            <person name="Ma J."/>
        </authorList>
    </citation>
    <scope>NUCLEOTIDE SEQUENCE [LARGE SCALE GENOMIC DNA]</scope>
    <source>
        <strain evidence="8">CGMCC 1.15304</strain>
    </source>
</reference>
<evidence type="ECO:0000256" key="2">
    <source>
        <dbReference type="ARBA" id="ARBA00009597"/>
    </source>
</evidence>
<evidence type="ECO:0000259" key="6">
    <source>
        <dbReference type="SMART" id="SM00978"/>
    </source>
</evidence>
<protein>
    <submittedName>
        <fullName evidence="7">Tim44/TimA family putative adaptor protein</fullName>
    </submittedName>
</protein>
<keyword evidence="4" id="KW-0472">Membrane</keyword>
<accession>A0ABV8U7D2</accession>
<proteinExistence type="inferred from homology"/>
<comment type="subcellular location">
    <subcellularLocation>
        <location evidence="1">Membrane</location>
    </subcellularLocation>
</comment>
<feature type="compositionally biased region" description="Basic and acidic residues" evidence="5">
    <location>
        <begin position="42"/>
        <end position="54"/>
    </location>
</feature>
<dbReference type="NCBIfam" id="NF033779">
    <property type="entry name" value="Tim44_TimA_adap"/>
    <property type="match status" value="1"/>
</dbReference>
<dbReference type="InterPro" id="IPR007379">
    <property type="entry name" value="Tim44-like_dom"/>
</dbReference>
<keyword evidence="8" id="KW-1185">Reference proteome</keyword>
<feature type="domain" description="Tim44-like" evidence="6">
    <location>
        <begin position="74"/>
        <end position="220"/>
    </location>
</feature>
<dbReference type="Pfam" id="PF04280">
    <property type="entry name" value="Tim44"/>
    <property type="match status" value="1"/>
</dbReference>
<evidence type="ECO:0000313" key="7">
    <source>
        <dbReference type="EMBL" id="MFC4346698.1"/>
    </source>
</evidence>
<dbReference type="SUPFAM" id="SSF54427">
    <property type="entry name" value="NTF2-like"/>
    <property type="match status" value="1"/>
</dbReference>
<evidence type="ECO:0000256" key="5">
    <source>
        <dbReference type="SAM" id="MobiDB-lite"/>
    </source>
</evidence>
<dbReference type="InterPro" id="IPR016985">
    <property type="entry name" value="UCP031890_Tim44-rel"/>
</dbReference>
<dbReference type="PANTHER" id="PTHR10721:SF1">
    <property type="entry name" value="MITOCHONDRIAL IMPORT INNER MEMBRANE TRANSLOCASE SUBUNIT TIM44"/>
    <property type="match status" value="1"/>
</dbReference>
<keyword evidence="3" id="KW-0809">Transit peptide</keyword>
<feature type="region of interest" description="Disordered" evidence="5">
    <location>
        <begin position="24"/>
        <end position="54"/>
    </location>
</feature>
<dbReference type="SMART" id="SM00978">
    <property type="entry name" value="Tim44"/>
    <property type="match status" value="1"/>
</dbReference>
<dbReference type="EMBL" id="JBHSCR010000001">
    <property type="protein sequence ID" value="MFC4346698.1"/>
    <property type="molecule type" value="Genomic_DNA"/>
</dbReference>
<organism evidence="7 8">
    <name type="scientific">Kordiimonas lipolytica</name>
    <dbReference type="NCBI Taxonomy" id="1662421"/>
    <lineage>
        <taxon>Bacteria</taxon>
        <taxon>Pseudomonadati</taxon>
        <taxon>Pseudomonadota</taxon>
        <taxon>Alphaproteobacteria</taxon>
        <taxon>Kordiimonadales</taxon>
        <taxon>Kordiimonadaceae</taxon>
        <taxon>Kordiimonas</taxon>
    </lineage>
</organism>
<comment type="caution">
    <text evidence="7">The sequence shown here is derived from an EMBL/GenBank/DDBJ whole genome shotgun (WGS) entry which is preliminary data.</text>
</comment>
<dbReference type="RefSeq" id="WP_068148303.1">
    <property type="nucleotide sequence ID" value="NZ_JBHSCR010000001.1"/>
</dbReference>